<evidence type="ECO:0000256" key="1">
    <source>
        <dbReference type="SAM" id="Phobius"/>
    </source>
</evidence>
<dbReference type="Proteomes" id="UP000618931">
    <property type="component" value="Unassembled WGS sequence"/>
</dbReference>
<protein>
    <submittedName>
        <fullName evidence="2">Uncharacterized protein</fullName>
    </submittedName>
</protein>
<dbReference type="RefSeq" id="WP_196292235.1">
    <property type="nucleotide sequence ID" value="NZ_JADQDM010000002.1"/>
</dbReference>
<evidence type="ECO:0000313" key="3">
    <source>
        <dbReference type="Proteomes" id="UP000618931"/>
    </source>
</evidence>
<sequence>MAQIANPAVAAAMRAIDERRWLRHGLFWLVRTVLMTWLFLYGLHSTTDWHVALRDSLILLLPAPYSTACCPALAPAFSQEAR</sequence>
<organism evidence="2 3">
    <name type="scientific">Hymenobacter ruricola</name>
    <dbReference type="NCBI Taxonomy" id="2791023"/>
    <lineage>
        <taxon>Bacteria</taxon>
        <taxon>Pseudomonadati</taxon>
        <taxon>Bacteroidota</taxon>
        <taxon>Cytophagia</taxon>
        <taxon>Cytophagales</taxon>
        <taxon>Hymenobacteraceae</taxon>
        <taxon>Hymenobacter</taxon>
    </lineage>
</organism>
<dbReference type="EMBL" id="JADQDM010000002">
    <property type="protein sequence ID" value="MBF9220801.1"/>
    <property type="molecule type" value="Genomic_DNA"/>
</dbReference>
<gene>
    <name evidence="2" type="ORF">I2H31_06780</name>
</gene>
<keyword evidence="1" id="KW-1133">Transmembrane helix</keyword>
<comment type="caution">
    <text evidence="2">The sequence shown here is derived from an EMBL/GenBank/DDBJ whole genome shotgun (WGS) entry which is preliminary data.</text>
</comment>
<evidence type="ECO:0000313" key="2">
    <source>
        <dbReference type="EMBL" id="MBF9220801.1"/>
    </source>
</evidence>
<name>A0ABS0I1I2_9BACT</name>
<feature type="transmembrane region" description="Helical" evidence="1">
    <location>
        <begin position="56"/>
        <end position="77"/>
    </location>
</feature>
<keyword evidence="3" id="KW-1185">Reference proteome</keyword>
<reference evidence="2 3" key="1">
    <citation type="submission" date="2020-11" db="EMBL/GenBank/DDBJ databases">
        <authorList>
            <person name="Kim M.K."/>
        </authorList>
    </citation>
    <scope>NUCLEOTIDE SEQUENCE [LARGE SCALE GENOMIC DNA]</scope>
    <source>
        <strain evidence="2 3">BT662</strain>
    </source>
</reference>
<proteinExistence type="predicted"/>
<accession>A0ABS0I1I2</accession>
<keyword evidence="1" id="KW-0812">Transmembrane</keyword>
<keyword evidence="1" id="KW-0472">Membrane</keyword>
<feature type="transmembrane region" description="Helical" evidence="1">
    <location>
        <begin position="21"/>
        <end position="44"/>
    </location>
</feature>